<keyword evidence="1" id="KW-0677">Repeat</keyword>
<dbReference type="InterPro" id="IPR032599">
    <property type="entry name" value="YcdB/YcdC_rep_domain"/>
</dbReference>
<proteinExistence type="predicted"/>
<dbReference type="RefSeq" id="WP_184089720.1">
    <property type="nucleotide sequence ID" value="NZ_AP023367.1"/>
</dbReference>
<gene>
    <name evidence="2" type="ORF">acsn021_21520</name>
</gene>
<keyword evidence="3" id="KW-1185">Reference proteome</keyword>
<reference evidence="2 3" key="1">
    <citation type="journal article" date="2016" name="Int. J. Syst. Evol. Microbiol.">
        <title>Descriptions of Anaerotaenia torta gen. nov., sp. nov. and Anaerocolumna cellulosilytica gen. nov., sp. nov. isolated from a methanogenic reactor of cattle waste.</title>
        <authorList>
            <person name="Uek A."/>
            <person name="Ohtaki Y."/>
            <person name="Kaku N."/>
            <person name="Ueki K."/>
        </authorList>
    </citation>
    <scope>NUCLEOTIDE SEQUENCE [LARGE SCALE GENOMIC DNA]</scope>
    <source>
        <strain evidence="2 3">SN021</strain>
    </source>
</reference>
<dbReference type="KEGG" id="acel:acsn021_21520"/>
<evidence type="ECO:0000256" key="1">
    <source>
        <dbReference type="ARBA" id="ARBA00022737"/>
    </source>
</evidence>
<protein>
    <submittedName>
        <fullName evidence="2">Peptidase M4</fullName>
    </submittedName>
</protein>
<dbReference type="PROSITE" id="PS51272">
    <property type="entry name" value="SLH"/>
    <property type="match status" value="1"/>
</dbReference>
<dbReference type="AlphaFoldDB" id="A0A6S6QTE7"/>
<evidence type="ECO:0000313" key="2">
    <source>
        <dbReference type="EMBL" id="BCJ94583.1"/>
    </source>
</evidence>
<name>A0A6S6QTE7_9FIRM</name>
<dbReference type="InterPro" id="IPR001119">
    <property type="entry name" value="SLH_dom"/>
</dbReference>
<dbReference type="Pfam" id="PF16244">
    <property type="entry name" value="DUF4901"/>
    <property type="match status" value="1"/>
</dbReference>
<evidence type="ECO:0000313" key="3">
    <source>
        <dbReference type="Proteomes" id="UP000515561"/>
    </source>
</evidence>
<dbReference type="Proteomes" id="UP000515561">
    <property type="component" value="Chromosome"/>
</dbReference>
<accession>A0A6S6QTE7</accession>
<organism evidence="2 3">
    <name type="scientific">Anaerocolumna cellulosilytica</name>
    <dbReference type="NCBI Taxonomy" id="433286"/>
    <lineage>
        <taxon>Bacteria</taxon>
        <taxon>Bacillati</taxon>
        <taxon>Bacillota</taxon>
        <taxon>Clostridia</taxon>
        <taxon>Lachnospirales</taxon>
        <taxon>Lachnospiraceae</taxon>
        <taxon>Anaerocolumna</taxon>
    </lineage>
</organism>
<dbReference type="EMBL" id="AP023367">
    <property type="protein sequence ID" value="BCJ94583.1"/>
    <property type="molecule type" value="Genomic_DNA"/>
</dbReference>
<dbReference type="Pfam" id="PF00395">
    <property type="entry name" value="SLH"/>
    <property type="match status" value="1"/>
</dbReference>
<sequence length="752" mass="83502">MLRKKIVPVVLASCLVTAILPTSYHAWADTYRFGGIAASSNIAVTGETTTAEVKATEATAEELEKIIKAVKGKISIPSDLTVFNYNYNSDSYTTGAMWDLSWSDEDSTKVIYVTSDQNGNIIAYNNQDGLNVYAPKYLKTELKATADSYIKKVASDISGKLEYVSTISQGSYTGLYLYEYQRVENGIPMPDNTITVGINYNTGKVMRYNANWLYNAEIPNAETKITKSQAIEKIGKKVTMKLTYQNAYSTDANGKTKVKAYLVYVPDNSYVAVDAKTGEVYTTQNEWISVNTTAGEKSADTESSGSSFGLSKEEITKLDEIKGLISKEKAIAAVTGNKSLLIDDNLKSISAKLYKQDGYYKHGENTKYIWSISLNDPREIDENSKDTYRAFAYAEVDAKTGNLISYRSSVRDYYNSNTKEWESVKVKYTIDQGQKLLEDFFKIQIPDIYKNTVFTSNDEAYVIGLKEDNKEIYGGYSYNYDRVNEGVNYSYNGITGSVDGVTGKIYAFSYNWSDNVTFESPKGAMTPASAFNTYIAKEGFQLAYEINSIHKFSNKNTISTDDYSVTNEIRLVYRTDISPAQISPFTGKQLDYEGNEYVKSDSLYSYSDIGNSASAKNIKLLAELGIGFKGGEYKPAQPITAKELTDFFNEAGIYFNSSKYTLSKNASSIKRVDASKFTIQVLGFESVAKLKDIYNVNLKDQSQIKEADLGYVALAQGLGLITANSETEFRPGDNLTRGEAADLIITMLGIEK</sequence>